<comment type="caution">
    <text evidence="15">The sequence shown here is derived from an EMBL/GenBank/DDBJ whole genome shotgun (WGS) entry which is preliminary data.</text>
</comment>
<dbReference type="GO" id="GO:0002224">
    <property type="term" value="P:toll-like receptor signaling pathway"/>
    <property type="evidence" value="ECO:0007669"/>
    <property type="project" value="TreeGrafter"/>
</dbReference>
<dbReference type="InterPro" id="IPR001611">
    <property type="entry name" value="Leu-rich_rpt"/>
</dbReference>
<dbReference type="InterPro" id="IPR000157">
    <property type="entry name" value="TIR_dom"/>
</dbReference>
<evidence type="ECO:0000313" key="16">
    <source>
        <dbReference type="Proteomes" id="UP001221898"/>
    </source>
</evidence>
<evidence type="ECO:0000256" key="13">
    <source>
        <dbReference type="ARBA" id="ARBA00023198"/>
    </source>
</evidence>
<dbReference type="GO" id="GO:0038023">
    <property type="term" value="F:signaling receptor activity"/>
    <property type="evidence" value="ECO:0007669"/>
    <property type="project" value="TreeGrafter"/>
</dbReference>
<dbReference type="PANTHER" id="PTHR24365:SF525">
    <property type="entry name" value="TOLL-LIKE RECEPTOR 5"/>
    <property type="match status" value="1"/>
</dbReference>
<dbReference type="GO" id="GO:0005886">
    <property type="term" value="C:plasma membrane"/>
    <property type="evidence" value="ECO:0007669"/>
    <property type="project" value="TreeGrafter"/>
</dbReference>
<dbReference type="InterPro" id="IPR035897">
    <property type="entry name" value="Toll_tir_struct_dom_sf"/>
</dbReference>
<evidence type="ECO:0000256" key="9">
    <source>
        <dbReference type="ARBA" id="ARBA00022989"/>
    </source>
</evidence>
<protein>
    <recommendedName>
        <fullName evidence="14">TIR domain-containing protein</fullName>
    </recommendedName>
</protein>
<evidence type="ECO:0000256" key="2">
    <source>
        <dbReference type="ARBA" id="ARBA00009634"/>
    </source>
</evidence>
<dbReference type="Gene3D" id="3.40.50.10140">
    <property type="entry name" value="Toll/interleukin-1 receptor homology (TIR) domain"/>
    <property type="match status" value="1"/>
</dbReference>
<evidence type="ECO:0000256" key="1">
    <source>
        <dbReference type="ARBA" id="ARBA00004479"/>
    </source>
</evidence>
<dbReference type="PANTHER" id="PTHR24365">
    <property type="entry name" value="TOLL-LIKE RECEPTOR"/>
    <property type="match status" value="1"/>
</dbReference>
<keyword evidence="4" id="KW-0433">Leucine-rich repeat</keyword>
<accession>A0AAD7RWI4</accession>
<comment type="subcellular location">
    <subcellularLocation>
        <location evidence="1">Membrane</location>
        <topology evidence="1">Single-pass type I membrane protein</topology>
    </subcellularLocation>
</comment>
<dbReference type="Pfam" id="PF00560">
    <property type="entry name" value="LRR_1"/>
    <property type="match status" value="1"/>
</dbReference>
<dbReference type="SMART" id="SM00255">
    <property type="entry name" value="TIR"/>
    <property type="match status" value="1"/>
</dbReference>
<dbReference type="Pfam" id="PF13516">
    <property type="entry name" value="LRR_6"/>
    <property type="match status" value="1"/>
</dbReference>
<proteinExistence type="inferred from homology"/>
<name>A0AAD7RWI4_9TELE</name>
<dbReference type="Pfam" id="PF13855">
    <property type="entry name" value="LRR_8"/>
    <property type="match status" value="1"/>
</dbReference>
<dbReference type="Gene3D" id="3.80.10.10">
    <property type="entry name" value="Ribonuclease Inhibitor"/>
    <property type="match status" value="2"/>
</dbReference>
<evidence type="ECO:0000256" key="8">
    <source>
        <dbReference type="ARBA" id="ARBA00022859"/>
    </source>
</evidence>
<keyword evidence="10" id="KW-0472">Membrane</keyword>
<dbReference type="Proteomes" id="UP001221898">
    <property type="component" value="Unassembled WGS sequence"/>
</dbReference>
<dbReference type="InterPro" id="IPR032675">
    <property type="entry name" value="LRR_dom_sf"/>
</dbReference>
<keyword evidence="5" id="KW-0812">Transmembrane</keyword>
<reference evidence="15" key="1">
    <citation type="journal article" date="2023" name="Science">
        <title>Genome structures resolve the early diversification of teleost fishes.</title>
        <authorList>
            <person name="Parey E."/>
            <person name="Louis A."/>
            <person name="Montfort J."/>
            <person name="Bouchez O."/>
            <person name="Roques C."/>
            <person name="Iampietro C."/>
            <person name="Lluch J."/>
            <person name="Castinel A."/>
            <person name="Donnadieu C."/>
            <person name="Desvignes T."/>
            <person name="Floi Bucao C."/>
            <person name="Jouanno E."/>
            <person name="Wen M."/>
            <person name="Mejri S."/>
            <person name="Dirks R."/>
            <person name="Jansen H."/>
            <person name="Henkel C."/>
            <person name="Chen W.J."/>
            <person name="Zahm M."/>
            <person name="Cabau C."/>
            <person name="Klopp C."/>
            <person name="Thompson A.W."/>
            <person name="Robinson-Rechavi M."/>
            <person name="Braasch I."/>
            <person name="Lecointre G."/>
            <person name="Bobe J."/>
            <person name="Postlethwait J.H."/>
            <person name="Berthelot C."/>
            <person name="Roest Crollius H."/>
            <person name="Guiguen Y."/>
        </authorList>
    </citation>
    <scope>NUCLEOTIDE SEQUENCE</scope>
    <source>
        <strain evidence="15">NC1722</strain>
    </source>
</reference>
<dbReference type="Pfam" id="PF01582">
    <property type="entry name" value="TIR"/>
    <property type="match status" value="1"/>
</dbReference>
<evidence type="ECO:0000256" key="10">
    <source>
        <dbReference type="ARBA" id="ARBA00023136"/>
    </source>
</evidence>
<dbReference type="PROSITE" id="PS51450">
    <property type="entry name" value="LRR"/>
    <property type="match status" value="1"/>
</dbReference>
<keyword evidence="16" id="KW-1185">Reference proteome</keyword>
<evidence type="ECO:0000313" key="15">
    <source>
        <dbReference type="EMBL" id="KAJ8391552.1"/>
    </source>
</evidence>
<keyword evidence="12" id="KW-0325">Glycoprotein</keyword>
<sequence length="583" mass="66543">MFCAKDRDMWEFVNTELEEDIAQLSSTAMHQIRMRRACGLIVLGVYLLVEKISLCRIRGELALCDSQSLFQVPKLPSYVTRVSLTNNYISEVNETSFAGQEQLETVYLGSQRTNTFVVRSNAFRGLSNLTYLDLGDMRGLVLEPGAFVGLTSLRNLALFHSGLDDSILQGEYLRPLESLETLDLYGNRIGRIRPALFFQNMTKLQEINLTLNAVGSICEGDLLGFRGKHFDLLKLSSVRLRDMTPDGINWTKCGNPFRNMSIRVLDLSGNGFGAENTRLFFKGTEGTSIHSLILSSNPMGRSIGLKEFLIWVNETNATLPSPKESLRCEFPENLLGVRLVDLNTDSCEEEDDEKLIAPLKLALFVASSTVLVLTVASGLAYARLRAPCFLFYKRALAWLVEGRRPKGTPRDGDAPVQEGLRYDAYLCFSNADFRWVERALLKRLDSQFSDRNLLRFCFEARDFVPGEDHVANIRDAIWRSRKTVCVISREFLNDGWCLEAFSLAQSRMLEELRDVLVVVVVGAIPHFRLMKYQPIRAFVQKREYLQWPEDSQDMEWFYNRLVLKILKEDKVRKQRDVELQNIN</sequence>
<keyword evidence="13" id="KW-0395">Inflammatory response</keyword>
<dbReference type="EMBL" id="JAINUG010000156">
    <property type="protein sequence ID" value="KAJ8391552.1"/>
    <property type="molecule type" value="Genomic_DNA"/>
</dbReference>
<evidence type="ECO:0000256" key="7">
    <source>
        <dbReference type="ARBA" id="ARBA00022737"/>
    </source>
</evidence>
<dbReference type="AlphaFoldDB" id="A0AAD7RWI4"/>
<comment type="similarity">
    <text evidence="2">Belongs to the Toll-like receptor family.</text>
</comment>
<evidence type="ECO:0000256" key="3">
    <source>
        <dbReference type="ARBA" id="ARBA00022588"/>
    </source>
</evidence>
<dbReference type="PROSITE" id="PS50104">
    <property type="entry name" value="TIR"/>
    <property type="match status" value="1"/>
</dbReference>
<dbReference type="FunFam" id="3.40.50.10140:FF:000001">
    <property type="entry name" value="Toll-like receptor 2"/>
    <property type="match status" value="1"/>
</dbReference>
<dbReference type="SUPFAM" id="SSF52200">
    <property type="entry name" value="Toll/Interleukin receptor TIR domain"/>
    <property type="match status" value="1"/>
</dbReference>
<evidence type="ECO:0000259" key="14">
    <source>
        <dbReference type="PROSITE" id="PS50104"/>
    </source>
</evidence>
<gene>
    <name evidence="15" type="ORF">AAFF_G00088740</name>
</gene>
<evidence type="ECO:0000256" key="11">
    <source>
        <dbReference type="ARBA" id="ARBA00023170"/>
    </source>
</evidence>
<keyword evidence="9" id="KW-1133">Transmembrane helix</keyword>
<dbReference type="GO" id="GO:0045087">
    <property type="term" value="P:innate immune response"/>
    <property type="evidence" value="ECO:0007669"/>
    <property type="project" value="UniProtKB-KW"/>
</dbReference>
<evidence type="ECO:0000256" key="12">
    <source>
        <dbReference type="ARBA" id="ARBA00023180"/>
    </source>
</evidence>
<evidence type="ECO:0000256" key="5">
    <source>
        <dbReference type="ARBA" id="ARBA00022692"/>
    </source>
</evidence>
<keyword evidence="11" id="KW-0675">Receptor</keyword>
<keyword evidence="6" id="KW-0732">Signal</keyword>
<dbReference type="SUPFAM" id="SSF52058">
    <property type="entry name" value="L domain-like"/>
    <property type="match status" value="1"/>
</dbReference>
<evidence type="ECO:0000256" key="4">
    <source>
        <dbReference type="ARBA" id="ARBA00022614"/>
    </source>
</evidence>
<dbReference type="FunFam" id="3.80.10.10:FF:000306">
    <property type="entry name" value="Toll-like receptor 5"/>
    <property type="match status" value="1"/>
</dbReference>
<dbReference type="GO" id="GO:0006954">
    <property type="term" value="P:inflammatory response"/>
    <property type="evidence" value="ECO:0007669"/>
    <property type="project" value="UniProtKB-KW"/>
</dbReference>
<feature type="domain" description="TIR" evidence="14">
    <location>
        <begin position="420"/>
        <end position="565"/>
    </location>
</feature>
<evidence type="ECO:0000256" key="6">
    <source>
        <dbReference type="ARBA" id="ARBA00022729"/>
    </source>
</evidence>
<keyword evidence="8" id="KW-0391">Immunity</keyword>
<organism evidence="15 16">
    <name type="scientific">Aldrovandia affinis</name>
    <dbReference type="NCBI Taxonomy" id="143900"/>
    <lineage>
        <taxon>Eukaryota</taxon>
        <taxon>Metazoa</taxon>
        <taxon>Chordata</taxon>
        <taxon>Craniata</taxon>
        <taxon>Vertebrata</taxon>
        <taxon>Euteleostomi</taxon>
        <taxon>Actinopterygii</taxon>
        <taxon>Neopterygii</taxon>
        <taxon>Teleostei</taxon>
        <taxon>Notacanthiformes</taxon>
        <taxon>Halosauridae</taxon>
        <taxon>Aldrovandia</taxon>
    </lineage>
</organism>
<keyword evidence="7" id="KW-0677">Repeat</keyword>
<keyword evidence="3" id="KW-0399">Innate immunity</keyword>